<organism evidence="3 4">
    <name type="scientific">Anabaena catenula FACHB-362</name>
    <dbReference type="NCBI Taxonomy" id="2692877"/>
    <lineage>
        <taxon>Bacteria</taxon>
        <taxon>Bacillati</taxon>
        <taxon>Cyanobacteriota</taxon>
        <taxon>Cyanophyceae</taxon>
        <taxon>Nostocales</taxon>
        <taxon>Nostocaceae</taxon>
        <taxon>Anabaena</taxon>
    </lineage>
</organism>
<evidence type="ECO:0000256" key="1">
    <source>
        <dbReference type="SAM" id="MobiDB-lite"/>
    </source>
</evidence>
<feature type="region of interest" description="Disordered" evidence="1">
    <location>
        <begin position="838"/>
        <end position="935"/>
    </location>
</feature>
<dbReference type="Proteomes" id="UP000660381">
    <property type="component" value="Unassembled WGS sequence"/>
</dbReference>
<evidence type="ECO:0000313" key="3">
    <source>
        <dbReference type="EMBL" id="MBD2692094.1"/>
    </source>
</evidence>
<protein>
    <submittedName>
        <fullName evidence="3">Uncharacterized protein</fullName>
    </submittedName>
</protein>
<feature type="compositionally biased region" description="Basic and acidic residues" evidence="1">
    <location>
        <begin position="924"/>
        <end position="935"/>
    </location>
</feature>
<gene>
    <name evidence="3" type="ORF">H6G68_10050</name>
</gene>
<dbReference type="RefSeq" id="WP_190906518.1">
    <property type="nucleotide sequence ID" value="NZ_JACJTQ010000012.1"/>
</dbReference>
<sequence>MTVANNPIFIEEIPGNSNDIRRGSTIKRTIIIKNIGDIKADVDIWIAATDNNSDPLLRWCTFSEKNPLTINAKESKQITFNFQIPQQAIPNIYNYEILVEAASQYPGKIFRRPQQLRILPSNQDAEFGNEPVYSIQPVTASANPLPLQAGEKLELKIKVENRSKRVDRYYLNCAELVKEWYTVSYPESSLNLPGLVKETDGLELNPGNAGEITLILHPPQYTPAGNYFPTINLVSSNTEDLVLLDVVYLQILPDDRLSLELLPLERKVPLEAGEFELEIINHGNIRRELSIFVNELEEIFSYQLEPPEVQLAPGELQTVFLKAKPKKWWRRNLWKKDLTFNFDIELENTPSQTGEIPDLALPKQLPQGTLVWEPRPAWLLWLICLLCLGAITSIGIFFLLKYLNSQKPSPEVVKLATEAKEYQEYKEKDIPVNLEIKHPEQVSKIALVRIQGNVEVDRKNLLLELDKTTKQFKIENSDCKTNHQSSTTNRPKSNTSLISGMGLKLPFTEPSTAPKSNINVLNCEIKIPNNQKAGTYTFKVEVFPKNNLQQIASTQITDSFIIKPSILPIITELSSTYSTYQEVNTELPKALGISASAPNISELPTVLKSPPILLNWQISNFDKIKQIKLIGLADDGSIGSPETSYLVSKNSLPNELSKYCFLAKNNLICRNIATNVIQPGNYTFRVTAIPNIGEGNPEIIKETAKIKILPKPPTPPPPPIPPTPVNILSFTVNGKSAATTPSFICELSEDKVPNEISVGWQVQEGEDIKVELLPFGNVNRQQDSLLVAVSQRPSTYLLTLKVTNKAGEQKTQGVMIETVEGPLTSLSKLSSCVNKTAKKTPAKVSSPSPTISPTLKPTPKALPTSLPTETISPIPTPSPTISPTPKPIPTPSPTSSPAVTISPIPTPSPTPSPAVTISPIPTPVEDKLPRIESKI</sequence>
<evidence type="ECO:0000313" key="4">
    <source>
        <dbReference type="Proteomes" id="UP000660381"/>
    </source>
</evidence>
<evidence type="ECO:0000256" key="2">
    <source>
        <dbReference type="SAM" id="Phobius"/>
    </source>
</evidence>
<keyword evidence="4" id="KW-1185">Reference proteome</keyword>
<feature type="compositionally biased region" description="Low complexity" evidence="1">
    <location>
        <begin position="852"/>
        <end position="873"/>
    </location>
</feature>
<feature type="compositionally biased region" description="Pro residues" evidence="1">
    <location>
        <begin position="874"/>
        <end position="894"/>
    </location>
</feature>
<comment type="caution">
    <text evidence="3">The sequence shown here is derived from an EMBL/GenBank/DDBJ whole genome shotgun (WGS) entry which is preliminary data.</text>
</comment>
<reference evidence="3 4" key="1">
    <citation type="journal article" date="2020" name="ISME J.">
        <title>Comparative genomics reveals insights into cyanobacterial evolution and habitat adaptation.</title>
        <authorList>
            <person name="Chen M.Y."/>
            <person name="Teng W.K."/>
            <person name="Zhao L."/>
            <person name="Hu C.X."/>
            <person name="Zhou Y.K."/>
            <person name="Han B.P."/>
            <person name="Song L.R."/>
            <person name="Shu W.S."/>
        </authorList>
    </citation>
    <scope>NUCLEOTIDE SEQUENCE [LARGE SCALE GENOMIC DNA]</scope>
    <source>
        <strain evidence="3 4">FACHB-362</strain>
    </source>
</reference>
<feature type="transmembrane region" description="Helical" evidence="2">
    <location>
        <begin position="378"/>
        <end position="400"/>
    </location>
</feature>
<proteinExistence type="predicted"/>
<keyword evidence="2" id="KW-0812">Transmembrane</keyword>
<keyword evidence="2" id="KW-1133">Transmembrane helix</keyword>
<keyword evidence="2" id="KW-0472">Membrane</keyword>
<dbReference type="EMBL" id="JACJTQ010000012">
    <property type="protein sequence ID" value="MBD2692094.1"/>
    <property type="molecule type" value="Genomic_DNA"/>
</dbReference>
<dbReference type="Gene3D" id="2.60.40.10">
    <property type="entry name" value="Immunoglobulins"/>
    <property type="match status" value="1"/>
</dbReference>
<dbReference type="InterPro" id="IPR013783">
    <property type="entry name" value="Ig-like_fold"/>
</dbReference>
<name>A0ABR8J183_9NOST</name>
<accession>A0ABR8J183</accession>